<dbReference type="InterPro" id="IPR008792">
    <property type="entry name" value="PQQD"/>
</dbReference>
<evidence type="ECO:0000256" key="3">
    <source>
        <dbReference type="ARBA" id="ARBA00022905"/>
    </source>
</evidence>
<gene>
    <name evidence="4" type="primary">pqqD</name>
    <name evidence="4" type="ORF">JI744_01950</name>
</gene>
<reference evidence="4" key="1">
    <citation type="submission" date="2021-01" db="EMBL/GenBank/DDBJ databases">
        <title>Genome seq and assembly of Tabrizicola sp. KVB23.</title>
        <authorList>
            <person name="Chhetri G."/>
        </authorList>
    </citation>
    <scope>NUCLEOTIDE SEQUENCE</scope>
    <source>
        <strain evidence="4">KVB23</strain>
    </source>
</reference>
<keyword evidence="5" id="KW-1185">Reference proteome</keyword>
<dbReference type="UniPathway" id="UPA00539"/>
<dbReference type="Proteomes" id="UP000619033">
    <property type="component" value="Unassembled WGS sequence"/>
</dbReference>
<dbReference type="Pfam" id="PF05402">
    <property type="entry name" value="PqqD"/>
    <property type="match status" value="1"/>
</dbReference>
<dbReference type="GO" id="GO:0048038">
    <property type="term" value="F:quinone binding"/>
    <property type="evidence" value="ECO:0007669"/>
    <property type="project" value="InterPro"/>
</dbReference>
<dbReference type="Gene3D" id="1.10.10.1150">
    <property type="entry name" value="Coenzyme PQQ synthesis protein D (PqqD)"/>
    <property type="match status" value="1"/>
</dbReference>
<dbReference type="RefSeq" id="WP_202657709.1">
    <property type="nucleotide sequence ID" value="NZ_JAESVP010000001.1"/>
</dbReference>
<evidence type="ECO:0000256" key="1">
    <source>
        <dbReference type="ARBA" id="ARBA00004886"/>
    </source>
</evidence>
<dbReference type="InterPro" id="IPR041881">
    <property type="entry name" value="PqqD_sf"/>
</dbReference>
<dbReference type="InterPro" id="IPR022479">
    <property type="entry name" value="PqqD_bac"/>
</dbReference>
<dbReference type="GO" id="GO:0018189">
    <property type="term" value="P:pyrroloquinoline quinone biosynthetic process"/>
    <property type="evidence" value="ECO:0007669"/>
    <property type="project" value="UniProtKB-UniPathway"/>
</dbReference>
<dbReference type="AlphaFoldDB" id="A0A8J7MP22"/>
<name>A0A8J7MP22_9RHOB</name>
<comment type="caution">
    <text evidence="4">The sequence shown here is derived from an EMBL/GenBank/DDBJ whole genome shotgun (WGS) entry which is preliminary data.</text>
</comment>
<evidence type="ECO:0000313" key="4">
    <source>
        <dbReference type="EMBL" id="MBL4926857.1"/>
    </source>
</evidence>
<comment type="subunit">
    <text evidence="2">Monomer. Interacts with PqqE.</text>
</comment>
<evidence type="ECO:0000256" key="2">
    <source>
        <dbReference type="ARBA" id="ARBA00011741"/>
    </source>
</evidence>
<accession>A0A8J7MP22</accession>
<comment type="pathway">
    <text evidence="1">Cofactor biosynthesis; pyrroloquinoline quinone biosynthesis.</text>
</comment>
<keyword evidence="3" id="KW-0884">PQQ biosynthesis</keyword>
<organism evidence="4 5">
    <name type="scientific">Fuscibacter oryzae</name>
    <dbReference type="NCBI Taxonomy" id="2803939"/>
    <lineage>
        <taxon>Bacteria</taxon>
        <taxon>Pseudomonadati</taxon>
        <taxon>Pseudomonadota</taxon>
        <taxon>Alphaproteobacteria</taxon>
        <taxon>Rhodobacterales</taxon>
        <taxon>Paracoccaceae</taxon>
        <taxon>Fuscibacter</taxon>
    </lineage>
</organism>
<proteinExistence type="predicted"/>
<dbReference type="NCBIfam" id="TIGR03859">
    <property type="entry name" value="PQQ_PqqD"/>
    <property type="match status" value="1"/>
</dbReference>
<protein>
    <submittedName>
        <fullName evidence="4">Pyrroloquinoline quinone biosynthesis peptide chaperone PqqD</fullName>
    </submittedName>
</protein>
<sequence>MTPATVPHLPRGVRLHHDRVRGTMVLLAPERALMLDEVGAAILGRVDGAAEVGQIAESLAQEYDAPLAEVSADVAEFLSDLARERLVDLHG</sequence>
<evidence type="ECO:0000313" key="5">
    <source>
        <dbReference type="Proteomes" id="UP000619033"/>
    </source>
</evidence>
<dbReference type="EMBL" id="JAESVP010000001">
    <property type="protein sequence ID" value="MBL4926857.1"/>
    <property type="molecule type" value="Genomic_DNA"/>
</dbReference>